<feature type="transmembrane region" description="Helical" evidence="1">
    <location>
        <begin position="50"/>
        <end position="72"/>
    </location>
</feature>
<name>A0A1F7IAZ3_9BACT</name>
<gene>
    <name evidence="2" type="ORF">A3F34_03200</name>
</gene>
<evidence type="ECO:0000313" key="3">
    <source>
        <dbReference type="Proteomes" id="UP000179024"/>
    </source>
</evidence>
<dbReference type="Proteomes" id="UP000179024">
    <property type="component" value="Unassembled WGS sequence"/>
</dbReference>
<protein>
    <recommendedName>
        <fullName evidence="4">DUF304 domain-containing protein</fullName>
    </recommendedName>
</protein>
<sequence length="184" mass="21182">MPHDLLEDNSTLHRHLHAFCIRPRINFESQQEDEEVLVTLRAHPATQIPWIVTVIFLALLPPFLDVILASFFSSLEIFFFNLVWYSFLASYAFINFLMWLFNVGIITNRRIVDVDYENILIKELTGSSITDVTDVTAVTTGFVRSLFSYGDVFVQTAGVHQNIEFLKVPDPSEVVSIINKLMRR</sequence>
<comment type="caution">
    <text evidence="2">The sequence shown here is derived from an EMBL/GenBank/DDBJ whole genome shotgun (WGS) entry which is preliminary data.</text>
</comment>
<accession>A0A1F7IAZ3</accession>
<evidence type="ECO:0000256" key="1">
    <source>
        <dbReference type="SAM" id="Phobius"/>
    </source>
</evidence>
<dbReference type="AlphaFoldDB" id="A0A1F7IAZ3"/>
<feature type="transmembrane region" description="Helical" evidence="1">
    <location>
        <begin position="78"/>
        <end position="101"/>
    </location>
</feature>
<evidence type="ECO:0008006" key="4">
    <source>
        <dbReference type="Google" id="ProtNLM"/>
    </source>
</evidence>
<proteinExistence type="predicted"/>
<organism evidence="2 3">
    <name type="scientific">Candidatus Roizmanbacteria bacterium RIFCSPHIGHO2_12_FULL_44_10</name>
    <dbReference type="NCBI Taxonomy" id="1802054"/>
    <lineage>
        <taxon>Bacteria</taxon>
        <taxon>Candidatus Roizmaniibacteriota</taxon>
    </lineage>
</organism>
<reference evidence="2 3" key="1">
    <citation type="journal article" date="2016" name="Nat. Commun.">
        <title>Thousands of microbial genomes shed light on interconnected biogeochemical processes in an aquifer system.</title>
        <authorList>
            <person name="Anantharaman K."/>
            <person name="Brown C.T."/>
            <person name="Hug L.A."/>
            <person name="Sharon I."/>
            <person name="Castelle C.J."/>
            <person name="Probst A.J."/>
            <person name="Thomas B.C."/>
            <person name="Singh A."/>
            <person name="Wilkins M.J."/>
            <person name="Karaoz U."/>
            <person name="Brodie E.L."/>
            <person name="Williams K.H."/>
            <person name="Hubbard S.S."/>
            <person name="Banfield J.F."/>
        </authorList>
    </citation>
    <scope>NUCLEOTIDE SEQUENCE [LARGE SCALE GENOMIC DNA]</scope>
</reference>
<keyword evidence="1" id="KW-0472">Membrane</keyword>
<evidence type="ECO:0000313" key="2">
    <source>
        <dbReference type="EMBL" id="OGK40538.1"/>
    </source>
</evidence>
<dbReference type="EMBL" id="MGAE01000003">
    <property type="protein sequence ID" value="OGK40538.1"/>
    <property type="molecule type" value="Genomic_DNA"/>
</dbReference>
<keyword evidence="1" id="KW-0812">Transmembrane</keyword>
<keyword evidence="1" id="KW-1133">Transmembrane helix</keyword>